<name>A0AA97FI34_9MICO</name>
<feature type="transmembrane region" description="Helical" evidence="2">
    <location>
        <begin position="38"/>
        <end position="63"/>
    </location>
</feature>
<evidence type="ECO:0000313" key="3">
    <source>
        <dbReference type="EMBL" id="WOF23088.1"/>
    </source>
</evidence>
<gene>
    <name evidence="3" type="ORF">N8K70_00020</name>
</gene>
<dbReference type="Proteomes" id="UP001305498">
    <property type="component" value="Chromosome"/>
</dbReference>
<accession>A0AA97FI34</accession>
<organism evidence="3 4">
    <name type="scientific">Microbacterium betulae</name>
    <dbReference type="NCBI Taxonomy" id="2981139"/>
    <lineage>
        <taxon>Bacteria</taxon>
        <taxon>Bacillati</taxon>
        <taxon>Actinomycetota</taxon>
        <taxon>Actinomycetes</taxon>
        <taxon>Micrococcales</taxon>
        <taxon>Microbacteriaceae</taxon>
        <taxon>Microbacterium</taxon>
    </lineage>
</organism>
<reference evidence="3 4" key="1">
    <citation type="submission" date="2023-02" db="EMBL/GenBank/DDBJ databases">
        <title>Microbacterium betulae sp. nov., isolated from birch wood.</title>
        <authorList>
            <person name="Pasciak M."/>
            <person name="Pawlik K.J."/>
            <person name="Martynowski D."/>
            <person name="Laczmanski L."/>
            <person name="Ciekot J."/>
            <person name="Szponar B."/>
            <person name="Wojcik-Fatla A."/>
            <person name="Mackiewicz B."/>
            <person name="Farian E."/>
            <person name="Cholewa G."/>
            <person name="Cholewa A."/>
            <person name="Dutkiewicz J."/>
        </authorList>
    </citation>
    <scope>NUCLEOTIDE SEQUENCE [LARGE SCALE GENOMIC DNA]</scope>
    <source>
        <strain evidence="3 4">AB</strain>
    </source>
</reference>
<proteinExistence type="predicted"/>
<sequence>MSTDFTSPTDRPSAVPPPAPSGPAQRPEPSSGGSGRTVAIVVGVVGGAVILGTALAAGLSALLGAGASDDVHTADVRGVAALDVDVSASEFAIVFGDVDEAVLEVTGSRSGWSLSRDGRDLSVDRRGGLLGDWWFVGDWLGGDGREESVVLTLPESLREAGLDGDLTLSGGSLSAEGAFGELDIEVGAGYLSFEGSATDLDVDVSAGRAELAVDDVSRAGLSVAAGRLDAELTGDAPSEVAVEVSAGQLDLTLPEAAYAVDSEVTAGSFDNRLDVSASSRHGVSVDVSAGQATVRAAG</sequence>
<evidence type="ECO:0000256" key="1">
    <source>
        <dbReference type="SAM" id="MobiDB-lite"/>
    </source>
</evidence>
<protein>
    <recommendedName>
        <fullName evidence="5">Adhesin domain-containing protein</fullName>
    </recommendedName>
</protein>
<keyword evidence="4" id="KW-1185">Reference proteome</keyword>
<keyword evidence="2" id="KW-0812">Transmembrane</keyword>
<dbReference type="RefSeq" id="WP_317139558.1">
    <property type="nucleotide sequence ID" value="NZ_CP118157.1"/>
</dbReference>
<evidence type="ECO:0008006" key="5">
    <source>
        <dbReference type="Google" id="ProtNLM"/>
    </source>
</evidence>
<dbReference type="KEGG" id="mbet:N8K70_00020"/>
<evidence type="ECO:0000313" key="4">
    <source>
        <dbReference type="Proteomes" id="UP001305498"/>
    </source>
</evidence>
<keyword evidence="2" id="KW-0472">Membrane</keyword>
<evidence type="ECO:0000256" key="2">
    <source>
        <dbReference type="SAM" id="Phobius"/>
    </source>
</evidence>
<dbReference type="EMBL" id="CP118157">
    <property type="protein sequence ID" value="WOF23088.1"/>
    <property type="molecule type" value="Genomic_DNA"/>
</dbReference>
<dbReference type="AlphaFoldDB" id="A0AA97FI34"/>
<feature type="region of interest" description="Disordered" evidence="1">
    <location>
        <begin position="1"/>
        <end position="34"/>
    </location>
</feature>
<keyword evidence="2" id="KW-1133">Transmembrane helix</keyword>